<keyword evidence="2" id="KW-1185">Reference proteome</keyword>
<evidence type="ECO:0000313" key="2">
    <source>
        <dbReference type="Proteomes" id="UP000789405"/>
    </source>
</evidence>
<proteinExistence type="predicted"/>
<protein>
    <submittedName>
        <fullName evidence="1">13657_t:CDS:1</fullName>
    </submittedName>
</protein>
<dbReference type="Proteomes" id="UP000789405">
    <property type="component" value="Unassembled WGS sequence"/>
</dbReference>
<sequence length="66" mass="7669">MYVVKIANWRHTIDFTLSEHQKVTWISRYLILSATSIVISLVPSEEILWISQVGLKLRSVRNKGKD</sequence>
<name>A0A9N9C2V1_9GLOM</name>
<gene>
    <name evidence="1" type="ORF">DERYTH_LOCUS6971</name>
</gene>
<dbReference type="AlphaFoldDB" id="A0A9N9C2V1"/>
<comment type="caution">
    <text evidence="1">The sequence shown here is derived from an EMBL/GenBank/DDBJ whole genome shotgun (WGS) entry which is preliminary data.</text>
</comment>
<organism evidence="1 2">
    <name type="scientific">Dentiscutata erythropus</name>
    <dbReference type="NCBI Taxonomy" id="1348616"/>
    <lineage>
        <taxon>Eukaryota</taxon>
        <taxon>Fungi</taxon>
        <taxon>Fungi incertae sedis</taxon>
        <taxon>Mucoromycota</taxon>
        <taxon>Glomeromycotina</taxon>
        <taxon>Glomeromycetes</taxon>
        <taxon>Diversisporales</taxon>
        <taxon>Gigasporaceae</taxon>
        <taxon>Dentiscutata</taxon>
    </lineage>
</organism>
<reference evidence="1" key="1">
    <citation type="submission" date="2021-06" db="EMBL/GenBank/DDBJ databases">
        <authorList>
            <person name="Kallberg Y."/>
            <person name="Tangrot J."/>
            <person name="Rosling A."/>
        </authorList>
    </citation>
    <scope>NUCLEOTIDE SEQUENCE</scope>
    <source>
        <strain evidence="1">MA453B</strain>
    </source>
</reference>
<accession>A0A9N9C2V1</accession>
<evidence type="ECO:0000313" key="1">
    <source>
        <dbReference type="EMBL" id="CAG8586862.1"/>
    </source>
</evidence>
<dbReference type="EMBL" id="CAJVPY010003264">
    <property type="protein sequence ID" value="CAG8586862.1"/>
    <property type="molecule type" value="Genomic_DNA"/>
</dbReference>